<name>X1BR39_9ZZZZ</name>
<dbReference type="PANTHER" id="PTHR11647">
    <property type="entry name" value="HYDRANTOINASE/DIHYDROPYRIMIDINASE FAMILY MEMBER"/>
    <property type="match status" value="1"/>
</dbReference>
<gene>
    <name evidence="1" type="ORF">S01H4_24179</name>
</gene>
<reference evidence="1" key="1">
    <citation type="journal article" date="2014" name="Front. Microbiol.">
        <title>High frequency of phylogenetically diverse reductive dehalogenase-homologous genes in deep subseafloor sedimentary metagenomes.</title>
        <authorList>
            <person name="Kawai M."/>
            <person name="Futagami T."/>
            <person name="Toyoda A."/>
            <person name="Takaki Y."/>
            <person name="Nishi S."/>
            <person name="Hori S."/>
            <person name="Arai W."/>
            <person name="Tsubouchi T."/>
            <person name="Morono Y."/>
            <person name="Uchiyama I."/>
            <person name="Ito T."/>
            <person name="Fujiyama A."/>
            <person name="Inagaki F."/>
            <person name="Takami H."/>
        </authorList>
    </citation>
    <scope>NUCLEOTIDE SEQUENCE</scope>
    <source>
        <strain evidence="1">Expedition CK06-06</strain>
    </source>
</reference>
<dbReference type="SUPFAM" id="SSF51338">
    <property type="entry name" value="Composite domain of metallo-dependent hydrolases"/>
    <property type="match status" value="1"/>
</dbReference>
<accession>X1BR39</accession>
<dbReference type="AlphaFoldDB" id="X1BR39"/>
<evidence type="ECO:0000313" key="1">
    <source>
        <dbReference type="EMBL" id="GAG83632.1"/>
    </source>
</evidence>
<comment type="caution">
    <text evidence="1">The sequence shown here is derived from an EMBL/GenBank/DDBJ whole genome shotgun (WGS) entry which is preliminary data.</text>
</comment>
<organism evidence="1">
    <name type="scientific">marine sediment metagenome</name>
    <dbReference type="NCBI Taxonomy" id="412755"/>
    <lineage>
        <taxon>unclassified sequences</taxon>
        <taxon>metagenomes</taxon>
        <taxon>ecological metagenomes</taxon>
    </lineage>
</organism>
<dbReference type="InterPro" id="IPR050378">
    <property type="entry name" value="Metallo-dep_Hydrolases_sf"/>
</dbReference>
<proteinExistence type="predicted"/>
<protein>
    <recommendedName>
        <fullName evidence="2">Amidohydrolase 3 domain-containing protein</fullName>
    </recommendedName>
</protein>
<dbReference type="Gene3D" id="2.30.40.10">
    <property type="entry name" value="Urease, subunit C, domain 1"/>
    <property type="match status" value="1"/>
</dbReference>
<dbReference type="GO" id="GO:0016810">
    <property type="term" value="F:hydrolase activity, acting on carbon-nitrogen (but not peptide) bonds"/>
    <property type="evidence" value="ECO:0007669"/>
    <property type="project" value="InterPro"/>
</dbReference>
<sequence length="68" mass="7186">MTEHLVLKNGTVFDPMNGIDGEVMDVCVSDGKIVEMAHRNAKVIDLKGNAVMAGGVDPHSHILGSSLN</sequence>
<dbReference type="PANTHER" id="PTHR11647:SF1">
    <property type="entry name" value="COLLAPSIN RESPONSE MEDIATOR PROTEIN"/>
    <property type="match status" value="1"/>
</dbReference>
<dbReference type="InterPro" id="IPR011059">
    <property type="entry name" value="Metal-dep_hydrolase_composite"/>
</dbReference>
<evidence type="ECO:0008006" key="2">
    <source>
        <dbReference type="Google" id="ProtNLM"/>
    </source>
</evidence>
<dbReference type="EMBL" id="BART01011327">
    <property type="protein sequence ID" value="GAG83632.1"/>
    <property type="molecule type" value="Genomic_DNA"/>
</dbReference>